<sequence length="46" mass="5440">MRIKGPNRQSRFDFHQNRIAILFRNSPFCILNSPLKKNTSKPEPQN</sequence>
<dbReference type="HOGENOM" id="CLU_3183814_0_0_9"/>
<dbReference type="Proteomes" id="UP000006873">
    <property type="component" value="Chromosome"/>
</dbReference>
<dbReference type="EMBL" id="CP002273">
    <property type="protein sequence ID" value="ADO37367.1"/>
    <property type="molecule type" value="Genomic_DNA"/>
</dbReference>
<name>E3GDY5_9FIRM</name>
<accession>E3GDY5</accession>
<organism evidence="1 2">
    <name type="scientific">Eubacterium callanderi</name>
    <dbReference type="NCBI Taxonomy" id="53442"/>
    <lineage>
        <taxon>Bacteria</taxon>
        <taxon>Bacillati</taxon>
        <taxon>Bacillota</taxon>
        <taxon>Clostridia</taxon>
        <taxon>Eubacteriales</taxon>
        <taxon>Eubacteriaceae</taxon>
        <taxon>Eubacterium</taxon>
    </lineage>
</organism>
<keyword evidence="2" id="KW-1185">Reference proteome</keyword>
<dbReference type="KEGG" id="elm:ELI_2385"/>
<reference evidence="1 2" key="2">
    <citation type="journal article" date="2011" name="J. Bacteriol.">
        <title>Complete genome sequence of a carbon monoxide-utilizing acetogen, Eubacterium limosum KIST612.</title>
        <authorList>
            <person name="Roh H."/>
            <person name="Ko H.J."/>
            <person name="Kim D."/>
            <person name="Choi D.G."/>
            <person name="Park S."/>
            <person name="Kim S."/>
            <person name="Chang I.S."/>
            <person name="Choi I.G."/>
        </authorList>
    </citation>
    <scope>NUCLEOTIDE SEQUENCE [LARGE SCALE GENOMIC DNA]</scope>
    <source>
        <strain evidence="1 2">KIST612</strain>
    </source>
</reference>
<reference key="1">
    <citation type="submission" date="2010-09" db="EMBL/GenBank/DDBJ databases">
        <authorList>
            <person name="Roh H."/>
            <person name="Ko H.-J."/>
            <person name="Kim D."/>
            <person name="Choi D.G."/>
            <person name="Park S."/>
            <person name="Kim S."/>
            <person name="Kim K.H."/>
            <person name="Chang I.S."/>
            <person name="Choi I.-G."/>
        </authorList>
    </citation>
    <scope>NUCLEOTIDE SEQUENCE</scope>
    <source>
        <strain>KIST612</strain>
    </source>
</reference>
<proteinExistence type="predicted"/>
<evidence type="ECO:0000313" key="2">
    <source>
        <dbReference type="Proteomes" id="UP000006873"/>
    </source>
</evidence>
<gene>
    <name evidence="1" type="ordered locus">ELI_2385</name>
</gene>
<protein>
    <submittedName>
        <fullName evidence="1">Uncharacterized protein</fullName>
    </submittedName>
</protein>
<dbReference type="AlphaFoldDB" id="E3GDY5"/>
<evidence type="ECO:0000313" key="1">
    <source>
        <dbReference type="EMBL" id="ADO37367.1"/>
    </source>
</evidence>